<sequence length="45" mass="5040">MSEAVDLREDFDADALRRRARTSRDAGQSRLLLALAAIYEGESRS</sequence>
<proteinExistence type="predicted"/>
<accession>A0A1I3ZM26</accession>
<gene>
    <name evidence="1" type="ORF">SAMN04488125_1022</name>
</gene>
<reference evidence="2" key="1">
    <citation type="submission" date="2016-10" db="EMBL/GenBank/DDBJ databases">
        <authorList>
            <person name="Varghese N."/>
            <person name="Submissions S."/>
        </authorList>
    </citation>
    <scope>NUCLEOTIDE SEQUENCE [LARGE SCALE GENOMIC DNA]</scope>
    <source>
        <strain evidence="2">CGMCC 1.6474</strain>
    </source>
</reference>
<dbReference type="Proteomes" id="UP000198804">
    <property type="component" value="Unassembled WGS sequence"/>
</dbReference>
<organism evidence="1 2">
    <name type="scientific">Methylorubrum salsuginis</name>
    <dbReference type="NCBI Taxonomy" id="414703"/>
    <lineage>
        <taxon>Bacteria</taxon>
        <taxon>Pseudomonadati</taxon>
        <taxon>Pseudomonadota</taxon>
        <taxon>Alphaproteobacteria</taxon>
        <taxon>Hyphomicrobiales</taxon>
        <taxon>Methylobacteriaceae</taxon>
        <taxon>Methylorubrum</taxon>
    </lineage>
</organism>
<dbReference type="EMBL" id="FOSV01000002">
    <property type="protein sequence ID" value="SFK45134.1"/>
    <property type="molecule type" value="Genomic_DNA"/>
</dbReference>
<dbReference type="AlphaFoldDB" id="A0A1I3ZM26"/>
<protein>
    <submittedName>
        <fullName evidence="1">Uncharacterized protein</fullName>
    </submittedName>
</protein>
<keyword evidence="2" id="KW-1185">Reference proteome</keyword>
<name>A0A1I3ZM26_9HYPH</name>
<evidence type="ECO:0000313" key="2">
    <source>
        <dbReference type="Proteomes" id="UP000198804"/>
    </source>
</evidence>
<evidence type="ECO:0000313" key="1">
    <source>
        <dbReference type="EMBL" id="SFK45134.1"/>
    </source>
</evidence>